<feature type="compositionally biased region" description="Basic and acidic residues" evidence="1">
    <location>
        <begin position="90"/>
        <end position="106"/>
    </location>
</feature>
<keyword evidence="3" id="KW-1185">Reference proteome</keyword>
<evidence type="ECO:0000313" key="3">
    <source>
        <dbReference type="Proteomes" id="UP001159363"/>
    </source>
</evidence>
<reference evidence="2 3" key="1">
    <citation type="submission" date="2023-02" db="EMBL/GenBank/DDBJ databases">
        <title>LHISI_Scaffold_Assembly.</title>
        <authorList>
            <person name="Stuart O.P."/>
            <person name="Cleave R."/>
            <person name="Magrath M.J.L."/>
            <person name="Mikheyev A.S."/>
        </authorList>
    </citation>
    <scope>NUCLEOTIDE SEQUENCE [LARGE SCALE GENOMIC DNA]</scope>
    <source>
        <strain evidence="2">Daus_M_001</strain>
        <tissue evidence="2">Leg muscle</tissue>
    </source>
</reference>
<name>A0ABQ9GFF0_9NEOP</name>
<feature type="region of interest" description="Disordered" evidence="1">
    <location>
        <begin position="90"/>
        <end position="139"/>
    </location>
</feature>
<comment type="caution">
    <text evidence="2">The sequence shown here is derived from an EMBL/GenBank/DDBJ whole genome shotgun (WGS) entry which is preliminary data.</text>
</comment>
<organism evidence="2 3">
    <name type="scientific">Dryococelus australis</name>
    <dbReference type="NCBI Taxonomy" id="614101"/>
    <lineage>
        <taxon>Eukaryota</taxon>
        <taxon>Metazoa</taxon>
        <taxon>Ecdysozoa</taxon>
        <taxon>Arthropoda</taxon>
        <taxon>Hexapoda</taxon>
        <taxon>Insecta</taxon>
        <taxon>Pterygota</taxon>
        <taxon>Neoptera</taxon>
        <taxon>Polyneoptera</taxon>
        <taxon>Phasmatodea</taxon>
        <taxon>Verophasmatodea</taxon>
        <taxon>Anareolatae</taxon>
        <taxon>Phasmatidae</taxon>
        <taxon>Eurycanthinae</taxon>
        <taxon>Dryococelus</taxon>
    </lineage>
</organism>
<protein>
    <submittedName>
        <fullName evidence="2">Uncharacterized protein</fullName>
    </submittedName>
</protein>
<sequence>MTLSKYPYAPYHPSPKCKVLVIIYPSYLRFSFFATNSRWRRLYTGVQMAPEVPAPPPHLPRPPSPERVTFSETKTVCLSDYLPSCSEVSMERHRNERAGEAGDPRENTSTNGIVRHDSHMRKSGVTRPGLNPDRLGKSPAERLHALRVETTRRVISEEEYTLRAHAFRDVLTRKIAAVQAGGRAGGLAGGLETNRQQQALRRASALEPKKQVTSTALVEVDVASDVTITAEEVDGEKP</sequence>
<evidence type="ECO:0000313" key="2">
    <source>
        <dbReference type="EMBL" id="KAJ8871115.1"/>
    </source>
</evidence>
<gene>
    <name evidence="2" type="ORF">PR048_027419</name>
</gene>
<accession>A0ABQ9GFF0</accession>
<proteinExistence type="predicted"/>
<dbReference type="EMBL" id="JARBHB010000012">
    <property type="protein sequence ID" value="KAJ8871115.1"/>
    <property type="molecule type" value="Genomic_DNA"/>
</dbReference>
<dbReference type="Proteomes" id="UP001159363">
    <property type="component" value="Chromosome 11"/>
</dbReference>
<evidence type="ECO:0000256" key="1">
    <source>
        <dbReference type="SAM" id="MobiDB-lite"/>
    </source>
</evidence>